<gene>
    <name evidence="2" type="ORF">PDIGIT_LOCUS4342</name>
</gene>
<evidence type="ECO:0000313" key="3">
    <source>
        <dbReference type="Proteomes" id="UP001152607"/>
    </source>
</evidence>
<dbReference type="AlphaFoldDB" id="A0A9W4UAB7"/>
<reference evidence="2" key="1">
    <citation type="submission" date="2023-01" db="EMBL/GenBank/DDBJ databases">
        <authorList>
            <person name="Van Ghelder C."/>
            <person name="Rancurel C."/>
        </authorList>
    </citation>
    <scope>NUCLEOTIDE SEQUENCE</scope>
    <source>
        <strain evidence="2">CNCM I-4278</strain>
    </source>
</reference>
<keyword evidence="3" id="KW-1185">Reference proteome</keyword>
<dbReference type="EMBL" id="CAOQHR010000002">
    <property type="protein sequence ID" value="CAI6330938.1"/>
    <property type="molecule type" value="Genomic_DNA"/>
</dbReference>
<dbReference type="Proteomes" id="UP001152607">
    <property type="component" value="Unassembled WGS sequence"/>
</dbReference>
<evidence type="ECO:0000256" key="1">
    <source>
        <dbReference type="SAM" id="MobiDB-lite"/>
    </source>
</evidence>
<feature type="region of interest" description="Disordered" evidence="1">
    <location>
        <begin position="30"/>
        <end position="68"/>
    </location>
</feature>
<feature type="compositionally biased region" description="Polar residues" evidence="1">
    <location>
        <begin position="43"/>
        <end position="57"/>
    </location>
</feature>
<evidence type="ECO:0000313" key="2">
    <source>
        <dbReference type="EMBL" id="CAI6330938.1"/>
    </source>
</evidence>
<dbReference type="OrthoDB" id="6077919at2759"/>
<accession>A0A9W4UAB7</accession>
<proteinExistence type="predicted"/>
<feature type="compositionally biased region" description="Polar residues" evidence="1">
    <location>
        <begin position="271"/>
        <end position="289"/>
    </location>
</feature>
<feature type="region of interest" description="Disordered" evidence="1">
    <location>
        <begin position="178"/>
        <end position="346"/>
    </location>
</feature>
<protein>
    <recommendedName>
        <fullName evidence="4">C2H2-type domain-containing protein</fullName>
    </recommendedName>
</protein>
<feature type="compositionally biased region" description="Basic and acidic residues" evidence="1">
    <location>
        <begin position="178"/>
        <end position="188"/>
    </location>
</feature>
<organism evidence="2 3">
    <name type="scientific">Periconia digitata</name>
    <dbReference type="NCBI Taxonomy" id="1303443"/>
    <lineage>
        <taxon>Eukaryota</taxon>
        <taxon>Fungi</taxon>
        <taxon>Dikarya</taxon>
        <taxon>Ascomycota</taxon>
        <taxon>Pezizomycotina</taxon>
        <taxon>Dothideomycetes</taxon>
        <taxon>Pleosporomycetidae</taxon>
        <taxon>Pleosporales</taxon>
        <taxon>Massarineae</taxon>
        <taxon>Periconiaceae</taxon>
        <taxon>Periconia</taxon>
    </lineage>
</organism>
<sequence>MPYTRPNDIEKGSNPQTMLLQARQSHISKDAIRHLGSKAGKPQPNSGHRSDLRQPSLSDGARRSKEEQDITLLAHNNVRAVIHELKKEKNRYGYRCIRCLKIFVRYMDVKQHVQLNCDTRRYKCWRCRGTFWDWEMFWGHGPENCGGLIPPFNDNGAHACYHSRVCYTREECKRIHEKNSSTGKDVKHGATSPRDPAYNMKRNSSSRERPSSNISNRLLQSSTTGSIEEKVTYPERPAKQLRSRPDGITPDTQPNQPFDYPPSHQHWPDPSNASPPNTTHQSIPMTSPLAQKYSDPYPLDNEFPSWKDYNFHGNSSGPPRPVSQASSFGSANSGVSHPPREKGKRRHVIDMSYSQFEAEMQHGDGSRHNSGRPWIYREFIESLSLVEGDYGDDSLKTLTDKQREERESRWWEE</sequence>
<name>A0A9W4UAB7_9PLEO</name>
<comment type="caution">
    <text evidence="2">The sequence shown here is derived from an EMBL/GenBank/DDBJ whole genome shotgun (WGS) entry which is preliminary data.</text>
</comment>
<feature type="compositionally biased region" description="Polar residues" evidence="1">
    <location>
        <begin position="312"/>
        <end position="335"/>
    </location>
</feature>
<feature type="compositionally biased region" description="Basic and acidic residues" evidence="1">
    <location>
        <begin position="227"/>
        <end position="238"/>
    </location>
</feature>
<evidence type="ECO:0008006" key="4">
    <source>
        <dbReference type="Google" id="ProtNLM"/>
    </source>
</evidence>